<accession>X1V4G7</accession>
<gene>
    <name evidence="1" type="ORF">S12H4_47459</name>
</gene>
<protein>
    <submittedName>
        <fullName evidence="1">Uncharacterized protein</fullName>
    </submittedName>
</protein>
<dbReference type="AlphaFoldDB" id="X1V4G7"/>
<comment type="caution">
    <text evidence="1">The sequence shown here is derived from an EMBL/GenBank/DDBJ whole genome shotgun (WGS) entry which is preliminary data.</text>
</comment>
<sequence>MTQGFGQNLNYVLMEKYGFFPGSGAKSEIHIPSAGNAYGSFTDWTKNIKCQISFDSVEVSQVL</sequence>
<name>X1V4G7_9ZZZZ</name>
<evidence type="ECO:0000313" key="1">
    <source>
        <dbReference type="EMBL" id="GAJ10702.1"/>
    </source>
</evidence>
<proteinExistence type="predicted"/>
<organism evidence="1">
    <name type="scientific">marine sediment metagenome</name>
    <dbReference type="NCBI Taxonomy" id="412755"/>
    <lineage>
        <taxon>unclassified sequences</taxon>
        <taxon>metagenomes</taxon>
        <taxon>ecological metagenomes</taxon>
    </lineage>
</organism>
<reference evidence="1" key="1">
    <citation type="journal article" date="2014" name="Front. Microbiol.">
        <title>High frequency of phylogenetically diverse reductive dehalogenase-homologous genes in deep subseafloor sedimentary metagenomes.</title>
        <authorList>
            <person name="Kawai M."/>
            <person name="Futagami T."/>
            <person name="Toyoda A."/>
            <person name="Takaki Y."/>
            <person name="Nishi S."/>
            <person name="Hori S."/>
            <person name="Arai W."/>
            <person name="Tsubouchi T."/>
            <person name="Morono Y."/>
            <person name="Uchiyama I."/>
            <person name="Ito T."/>
            <person name="Fujiyama A."/>
            <person name="Inagaki F."/>
            <person name="Takami H."/>
        </authorList>
    </citation>
    <scope>NUCLEOTIDE SEQUENCE</scope>
    <source>
        <strain evidence="1">Expedition CK06-06</strain>
    </source>
</reference>
<dbReference type="EMBL" id="BARW01029550">
    <property type="protein sequence ID" value="GAJ10702.1"/>
    <property type="molecule type" value="Genomic_DNA"/>
</dbReference>